<dbReference type="InterPro" id="IPR002902">
    <property type="entry name" value="GNK2"/>
</dbReference>
<dbReference type="EMBL" id="LWDX02062703">
    <property type="protein sequence ID" value="OEL16519.1"/>
    <property type="molecule type" value="Genomic_DNA"/>
</dbReference>
<dbReference type="GO" id="GO:0031640">
    <property type="term" value="P:killing of cells of another organism"/>
    <property type="evidence" value="ECO:0007669"/>
    <property type="project" value="UniProtKB-KW"/>
</dbReference>
<evidence type="ECO:0000256" key="9">
    <source>
        <dbReference type="ARBA" id="ARBA00022949"/>
    </source>
</evidence>
<proteinExistence type="inferred from homology"/>
<dbReference type="GO" id="GO:0009506">
    <property type="term" value="C:plasmodesma"/>
    <property type="evidence" value="ECO:0007669"/>
    <property type="project" value="UniProtKB-SubCell"/>
</dbReference>
<dbReference type="Pfam" id="PF01657">
    <property type="entry name" value="Stress-antifung"/>
    <property type="match status" value="1"/>
</dbReference>
<evidence type="ECO:0000256" key="4">
    <source>
        <dbReference type="ARBA" id="ARBA00022581"/>
    </source>
</evidence>
<keyword evidence="2" id="KW-0929">Antimicrobial</keyword>
<keyword evidence="6" id="KW-0430">Lectin</keyword>
<evidence type="ECO:0000256" key="14">
    <source>
        <dbReference type="ARBA" id="ARBA00038393"/>
    </source>
</evidence>
<evidence type="ECO:0000256" key="8">
    <source>
        <dbReference type="ARBA" id="ARBA00022821"/>
    </source>
</evidence>
<evidence type="ECO:0000259" key="15">
    <source>
        <dbReference type="PROSITE" id="PS51473"/>
    </source>
</evidence>
<evidence type="ECO:0000256" key="11">
    <source>
        <dbReference type="ARBA" id="ARBA00023035"/>
    </source>
</evidence>
<evidence type="ECO:0000256" key="2">
    <source>
        <dbReference type="ARBA" id="ARBA00022529"/>
    </source>
</evidence>
<keyword evidence="7" id="KW-0677">Repeat</keyword>
<evidence type="ECO:0000256" key="6">
    <source>
        <dbReference type="ARBA" id="ARBA00022734"/>
    </source>
</evidence>
<evidence type="ECO:0000256" key="13">
    <source>
        <dbReference type="ARBA" id="ARBA00024184"/>
    </source>
</evidence>
<gene>
    <name evidence="16" type="ORF">BAE44_0022462</name>
</gene>
<evidence type="ECO:0000313" key="17">
    <source>
        <dbReference type="Proteomes" id="UP000095767"/>
    </source>
</evidence>
<dbReference type="InterPro" id="IPR038408">
    <property type="entry name" value="GNK2_sf"/>
</dbReference>
<keyword evidence="3" id="KW-0295">Fungicide</keyword>
<dbReference type="GO" id="GO:0005886">
    <property type="term" value="C:plasma membrane"/>
    <property type="evidence" value="ECO:0007669"/>
    <property type="project" value="UniProtKB-SubCell"/>
</dbReference>
<comment type="caution">
    <text evidence="16">The sequence shown here is derived from an EMBL/GenBank/DDBJ whole genome shotgun (WGS) entry which is preliminary data.</text>
</comment>
<evidence type="ECO:0000313" key="16">
    <source>
        <dbReference type="EMBL" id="OEL16519.1"/>
    </source>
</evidence>
<dbReference type="STRING" id="888268.A0A1E5UUD8"/>
<dbReference type="GO" id="GO:0005537">
    <property type="term" value="F:D-mannose binding"/>
    <property type="evidence" value="ECO:0007669"/>
    <property type="project" value="UniProtKB-KW"/>
</dbReference>
<keyword evidence="4" id="KW-0945">Host-virus interaction</keyword>
<keyword evidence="5" id="KW-0732">Signal</keyword>
<comment type="similarity">
    <text evidence="14">Belongs to the cysteine-rich repeat secretory protein family. Plasmodesmata-located proteins (PDLD) subfamily.</text>
</comment>
<keyword evidence="10" id="KW-0044">Antibiotic</keyword>
<evidence type="ECO:0000256" key="3">
    <source>
        <dbReference type="ARBA" id="ARBA00022577"/>
    </source>
</evidence>
<dbReference type="PROSITE" id="PS51473">
    <property type="entry name" value="GNK2"/>
    <property type="match status" value="1"/>
</dbReference>
<dbReference type="CDD" id="cd23509">
    <property type="entry name" value="Gnk2-like"/>
    <property type="match status" value="1"/>
</dbReference>
<dbReference type="Gene3D" id="3.30.430.20">
    <property type="entry name" value="Gnk2 domain, C-X8-C-X2-C motif"/>
    <property type="match status" value="1"/>
</dbReference>
<evidence type="ECO:0000256" key="10">
    <source>
        <dbReference type="ARBA" id="ARBA00023022"/>
    </source>
</evidence>
<comment type="subcellular location">
    <subcellularLocation>
        <location evidence="13">Cell junction</location>
        <location evidence="13">Plasmodesma</location>
    </subcellularLocation>
    <subcellularLocation>
        <location evidence="1">Cell membrane</location>
        <topology evidence="1">Single-pass type I membrane protein</topology>
    </subcellularLocation>
</comment>
<dbReference type="OrthoDB" id="1888914at2759"/>
<dbReference type="AlphaFoldDB" id="A0A1E5UUD8"/>
<dbReference type="PANTHER" id="PTHR32080:SF54">
    <property type="entry name" value="GNK2-HOMOLOGOUS DOMAIN-CONTAINING PROTEIN"/>
    <property type="match status" value="1"/>
</dbReference>
<organism evidence="16 17">
    <name type="scientific">Dichanthelium oligosanthes</name>
    <dbReference type="NCBI Taxonomy" id="888268"/>
    <lineage>
        <taxon>Eukaryota</taxon>
        <taxon>Viridiplantae</taxon>
        <taxon>Streptophyta</taxon>
        <taxon>Embryophyta</taxon>
        <taxon>Tracheophyta</taxon>
        <taxon>Spermatophyta</taxon>
        <taxon>Magnoliopsida</taxon>
        <taxon>Liliopsida</taxon>
        <taxon>Poales</taxon>
        <taxon>Poaceae</taxon>
        <taxon>PACMAD clade</taxon>
        <taxon>Panicoideae</taxon>
        <taxon>Panicodae</taxon>
        <taxon>Paniceae</taxon>
        <taxon>Dichantheliinae</taxon>
        <taxon>Dichanthelium</taxon>
    </lineage>
</organism>
<dbReference type="InterPro" id="IPR051378">
    <property type="entry name" value="Cell2Cell_Antifungal"/>
</dbReference>
<dbReference type="GO" id="GO:0050832">
    <property type="term" value="P:defense response to fungus"/>
    <property type="evidence" value="ECO:0007669"/>
    <property type="project" value="UniProtKB-KW"/>
</dbReference>
<name>A0A1E5UUD8_9POAL</name>
<evidence type="ECO:0000256" key="5">
    <source>
        <dbReference type="ARBA" id="ARBA00022729"/>
    </source>
</evidence>
<evidence type="ECO:0000256" key="1">
    <source>
        <dbReference type="ARBA" id="ARBA00004251"/>
    </source>
</evidence>
<keyword evidence="12" id="KW-1015">Disulfide bond</keyword>
<dbReference type="GO" id="GO:0042742">
    <property type="term" value="P:defense response to bacterium"/>
    <property type="evidence" value="ECO:0007669"/>
    <property type="project" value="UniProtKB-KW"/>
</dbReference>
<keyword evidence="17" id="KW-1185">Reference proteome</keyword>
<evidence type="ECO:0000256" key="7">
    <source>
        <dbReference type="ARBA" id="ARBA00022737"/>
    </source>
</evidence>
<evidence type="ECO:0000256" key="12">
    <source>
        <dbReference type="ARBA" id="ARBA00023157"/>
    </source>
</evidence>
<sequence>MEVVSVVCNAASYRPGDPFATSVAYMLLDLVSTTAAQDGRDYYDISGAYPVAFAYGHATCRPTLPGGDCETCLTNAVAQMGASRGDSFGATIVLVDCRVRYEHYARSWDSTFIRAAACTGRCSLADFFFRFLP</sequence>
<keyword evidence="9" id="KW-0965">Cell junction</keyword>
<keyword evidence="11" id="KW-0465">Mannose-binding</keyword>
<dbReference type="PANTHER" id="PTHR32080">
    <property type="entry name" value="ANTIFUNGAL PROTEIN GINKBILOBIN-2-LIKE"/>
    <property type="match status" value="1"/>
</dbReference>
<protein>
    <recommendedName>
        <fullName evidence="15">Gnk2-homologous domain-containing protein</fullName>
    </recommendedName>
</protein>
<feature type="domain" description="Gnk2-homologous" evidence="15">
    <location>
        <begin position="1"/>
        <end position="106"/>
    </location>
</feature>
<accession>A0A1E5UUD8</accession>
<reference evidence="16 17" key="1">
    <citation type="submission" date="2016-09" db="EMBL/GenBank/DDBJ databases">
        <title>The draft genome of Dichanthelium oligosanthes: A C3 panicoid grass species.</title>
        <authorList>
            <person name="Studer A.J."/>
            <person name="Schnable J.C."/>
            <person name="Brutnell T.P."/>
        </authorList>
    </citation>
    <scope>NUCLEOTIDE SEQUENCE [LARGE SCALE GENOMIC DNA]</scope>
    <source>
        <strain evidence="17">cv. Kellogg 1175</strain>
        <tissue evidence="16">Leaf</tissue>
    </source>
</reference>
<keyword evidence="8" id="KW-0611">Plant defense</keyword>
<dbReference type="Proteomes" id="UP000095767">
    <property type="component" value="Unassembled WGS sequence"/>
</dbReference>